<accession>A0A9D4DZL2</accession>
<dbReference type="EMBL" id="JAIWYP010000009">
    <property type="protein sequence ID" value="KAH3770521.1"/>
    <property type="molecule type" value="Genomic_DNA"/>
</dbReference>
<keyword evidence="2" id="KW-1185">Reference proteome</keyword>
<comment type="caution">
    <text evidence="1">The sequence shown here is derived from an EMBL/GenBank/DDBJ whole genome shotgun (WGS) entry which is preliminary data.</text>
</comment>
<protein>
    <submittedName>
        <fullName evidence="1">Uncharacterized protein</fullName>
    </submittedName>
</protein>
<reference evidence="1" key="1">
    <citation type="journal article" date="2019" name="bioRxiv">
        <title>The Genome of the Zebra Mussel, Dreissena polymorpha: A Resource for Invasive Species Research.</title>
        <authorList>
            <person name="McCartney M.A."/>
            <person name="Auch B."/>
            <person name="Kono T."/>
            <person name="Mallez S."/>
            <person name="Zhang Y."/>
            <person name="Obille A."/>
            <person name="Becker A."/>
            <person name="Abrahante J.E."/>
            <person name="Garbe J."/>
            <person name="Badalamenti J.P."/>
            <person name="Herman A."/>
            <person name="Mangelson H."/>
            <person name="Liachko I."/>
            <person name="Sullivan S."/>
            <person name="Sone E.D."/>
            <person name="Koren S."/>
            <person name="Silverstein K.A.T."/>
            <person name="Beckman K.B."/>
            <person name="Gohl D.M."/>
        </authorList>
    </citation>
    <scope>NUCLEOTIDE SEQUENCE</scope>
    <source>
        <strain evidence="1">Duluth1</strain>
        <tissue evidence="1">Whole animal</tissue>
    </source>
</reference>
<evidence type="ECO:0000313" key="1">
    <source>
        <dbReference type="EMBL" id="KAH3770521.1"/>
    </source>
</evidence>
<organism evidence="1 2">
    <name type="scientific">Dreissena polymorpha</name>
    <name type="common">Zebra mussel</name>
    <name type="synonym">Mytilus polymorpha</name>
    <dbReference type="NCBI Taxonomy" id="45954"/>
    <lineage>
        <taxon>Eukaryota</taxon>
        <taxon>Metazoa</taxon>
        <taxon>Spiralia</taxon>
        <taxon>Lophotrochozoa</taxon>
        <taxon>Mollusca</taxon>
        <taxon>Bivalvia</taxon>
        <taxon>Autobranchia</taxon>
        <taxon>Heteroconchia</taxon>
        <taxon>Euheterodonta</taxon>
        <taxon>Imparidentia</taxon>
        <taxon>Neoheterodontei</taxon>
        <taxon>Myida</taxon>
        <taxon>Dreissenoidea</taxon>
        <taxon>Dreissenidae</taxon>
        <taxon>Dreissena</taxon>
    </lineage>
</organism>
<evidence type="ECO:0000313" key="2">
    <source>
        <dbReference type="Proteomes" id="UP000828390"/>
    </source>
</evidence>
<gene>
    <name evidence="1" type="ORF">DPMN_171808</name>
</gene>
<proteinExistence type="predicted"/>
<dbReference type="Proteomes" id="UP000828390">
    <property type="component" value="Unassembled WGS sequence"/>
</dbReference>
<dbReference type="AlphaFoldDB" id="A0A9D4DZL2"/>
<reference evidence="1" key="2">
    <citation type="submission" date="2020-11" db="EMBL/GenBank/DDBJ databases">
        <authorList>
            <person name="McCartney M.A."/>
            <person name="Auch B."/>
            <person name="Kono T."/>
            <person name="Mallez S."/>
            <person name="Becker A."/>
            <person name="Gohl D.M."/>
            <person name="Silverstein K.A.T."/>
            <person name="Koren S."/>
            <person name="Bechman K.B."/>
            <person name="Herman A."/>
            <person name="Abrahante J.E."/>
            <person name="Garbe J."/>
        </authorList>
    </citation>
    <scope>NUCLEOTIDE SEQUENCE</scope>
    <source>
        <strain evidence="1">Duluth1</strain>
        <tissue evidence="1">Whole animal</tissue>
    </source>
</reference>
<name>A0A9D4DZL2_DREPO</name>
<sequence length="139" mass="16756">MQTIKHHKDKAQLCKYIISSHYQCKFHEDLKQHMPLRVLTRFQFSHSRKSAFSPFFAIMSPFGTKFAIIQNIIRTNQLSSRHVFRGTNMRFYLSVGNKSCRSNLHKVNIDDARRTKRIERRTKCDQKEKRRYVFRYAKL</sequence>